<dbReference type="OrthoDB" id="7041927at2"/>
<dbReference type="HOGENOM" id="CLU_2034217_0_0_0"/>
<gene>
    <name evidence="2" type="ordered locus">DEFDS_1245</name>
</gene>
<dbReference type="NCBIfam" id="TIGR02532">
    <property type="entry name" value="IV_pilin_GFxxxE"/>
    <property type="match status" value="1"/>
</dbReference>
<dbReference type="RefSeq" id="WP_013007960.1">
    <property type="nucleotide sequence ID" value="NC_013939.1"/>
</dbReference>
<organism evidence="2 3">
    <name type="scientific">Deferribacter desulfuricans (strain DSM 14783 / JCM 11476 / NBRC 101012 / SSM1)</name>
    <dbReference type="NCBI Taxonomy" id="639282"/>
    <lineage>
        <taxon>Bacteria</taxon>
        <taxon>Pseudomonadati</taxon>
        <taxon>Deferribacterota</taxon>
        <taxon>Deferribacteres</taxon>
        <taxon>Deferribacterales</taxon>
        <taxon>Deferribacteraceae</taxon>
        <taxon>Deferribacter</taxon>
    </lineage>
</organism>
<evidence type="ECO:0008006" key="4">
    <source>
        <dbReference type="Google" id="ProtNLM"/>
    </source>
</evidence>
<dbReference type="KEGG" id="ddf:DEFDS_1245"/>
<keyword evidence="1" id="KW-0812">Transmembrane</keyword>
<keyword evidence="1" id="KW-0472">Membrane</keyword>
<dbReference type="STRING" id="639282.DEFDS_1245"/>
<dbReference type="Proteomes" id="UP000001520">
    <property type="component" value="Chromosome"/>
</dbReference>
<feature type="transmembrane region" description="Helical" evidence="1">
    <location>
        <begin position="12"/>
        <end position="31"/>
    </location>
</feature>
<dbReference type="InterPro" id="IPR012902">
    <property type="entry name" value="N_methyl_site"/>
</dbReference>
<keyword evidence="3" id="KW-1185">Reference proteome</keyword>
<dbReference type="InterPro" id="IPR045584">
    <property type="entry name" value="Pilin-like"/>
</dbReference>
<keyword evidence="1" id="KW-1133">Transmembrane helix</keyword>
<dbReference type="AlphaFoldDB" id="D3PDP0"/>
<proteinExistence type="predicted"/>
<evidence type="ECO:0000313" key="2">
    <source>
        <dbReference type="EMBL" id="BAI80713.1"/>
    </source>
</evidence>
<dbReference type="SUPFAM" id="SSF54523">
    <property type="entry name" value="Pili subunits"/>
    <property type="match status" value="1"/>
</dbReference>
<sequence length="121" mass="14220">MFKKKNDKKGFSPIEVVIVLLVVAVMIAVIYKRYEIYREKMFQTAITYDIKNINLILTLYKVKNGKYPEKLDEIYKSGYLLNEDNKSILSVIKFENGHFIVNGNVLKYDKNKGKVYIEKNE</sequence>
<dbReference type="eggNOG" id="ENOG5032A82">
    <property type="taxonomic scope" value="Bacteria"/>
</dbReference>
<protein>
    <recommendedName>
        <fullName evidence="4">General secretion pathway protein G</fullName>
    </recommendedName>
</protein>
<name>D3PDP0_DEFDS</name>
<evidence type="ECO:0000256" key="1">
    <source>
        <dbReference type="SAM" id="Phobius"/>
    </source>
</evidence>
<dbReference type="Gene3D" id="3.30.700.10">
    <property type="entry name" value="Glycoprotein, Type 4 Pilin"/>
    <property type="match status" value="1"/>
</dbReference>
<accession>D3PDP0</accession>
<dbReference type="EMBL" id="AP011529">
    <property type="protein sequence ID" value="BAI80713.1"/>
    <property type="molecule type" value="Genomic_DNA"/>
</dbReference>
<evidence type="ECO:0000313" key="3">
    <source>
        <dbReference type="Proteomes" id="UP000001520"/>
    </source>
</evidence>
<reference evidence="2 3" key="1">
    <citation type="journal article" date="2010" name="DNA Res.">
        <title>Bacterial lifestyle in a deep-sea hydrothermal vent chimney revealed by the genome sequence of the thermophilic bacterium Deferribacter desulfuricans SSM1.</title>
        <authorList>
            <person name="Takaki Y."/>
            <person name="Shimamura S."/>
            <person name="Nakagawa S."/>
            <person name="Fukuhara Y."/>
            <person name="Horikawa H."/>
            <person name="Ankai A."/>
            <person name="Harada T."/>
            <person name="Hosoyama A."/>
            <person name="Oguchi A."/>
            <person name="Fukui S."/>
            <person name="Fujita N."/>
            <person name="Takami H."/>
            <person name="Takai K."/>
        </authorList>
    </citation>
    <scope>NUCLEOTIDE SEQUENCE [LARGE SCALE GENOMIC DNA]</scope>
    <source>
        <strain evidence="3">DSM 14783 / JCM 11476 / NBRC 101012 / SSM1</strain>
    </source>
</reference>